<dbReference type="OrthoDB" id="1250699at2"/>
<organism evidence="1 2">
    <name type="scientific">Chryseobacterium limigenitum</name>
    <dbReference type="NCBI Taxonomy" id="1612149"/>
    <lineage>
        <taxon>Bacteria</taxon>
        <taxon>Pseudomonadati</taxon>
        <taxon>Bacteroidota</taxon>
        <taxon>Flavobacteriia</taxon>
        <taxon>Flavobacteriales</taxon>
        <taxon>Weeksellaceae</taxon>
        <taxon>Chryseobacterium group</taxon>
        <taxon>Chryseobacterium</taxon>
    </lineage>
</organism>
<name>A0A1K2IVE2_9FLAO</name>
<evidence type="ECO:0000313" key="1">
    <source>
        <dbReference type="EMBL" id="SFZ96404.1"/>
    </source>
</evidence>
<gene>
    <name evidence="1" type="ORF">SAMN05216324_11944</name>
</gene>
<proteinExistence type="predicted"/>
<evidence type="ECO:0000313" key="2">
    <source>
        <dbReference type="Proteomes" id="UP000182034"/>
    </source>
</evidence>
<dbReference type="STRING" id="1612149.SAMN05216324_11944"/>
<keyword evidence="2" id="KW-1185">Reference proteome</keyword>
<dbReference type="Proteomes" id="UP000182034">
    <property type="component" value="Unassembled WGS sequence"/>
</dbReference>
<protein>
    <submittedName>
        <fullName evidence="1">Uncharacterized protein</fullName>
    </submittedName>
</protein>
<dbReference type="AlphaFoldDB" id="A0A1K2IVE2"/>
<reference evidence="2" key="1">
    <citation type="submission" date="2016-10" db="EMBL/GenBank/DDBJ databases">
        <authorList>
            <person name="Varghese N."/>
            <person name="Submissions S."/>
        </authorList>
    </citation>
    <scope>NUCLEOTIDE SEQUENCE [LARGE SCALE GENOMIC DNA]</scope>
    <source>
        <strain evidence="2">SUR2</strain>
    </source>
</reference>
<accession>A0A1K2IVE2</accession>
<sequence length="186" mass="22070">MHKKLFFILLCLPLVVLFINVIHPVISYIKSEVYEKTQYDISKNKFDNSETVCFTEKDLAKAEWKEEKEFVLNGFSYDVIKITVIKGVKYFYCYTDKKDIVINSLVKLSKFFITPKKSIQKQIDLLQPHKNILKTFNSLAIFDQKEFIFLKPFYSIIRINQFKRLENTFYLSITIPPPETRSKLQT</sequence>
<dbReference type="EMBL" id="FPKW01000019">
    <property type="protein sequence ID" value="SFZ96404.1"/>
    <property type="molecule type" value="Genomic_DNA"/>
</dbReference>
<dbReference type="RefSeq" id="WP_139255512.1">
    <property type="nucleotide sequence ID" value="NZ_FPKW01000019.1"/>
</dbReference>